<evidence type="ECO:0000313" key="1">
    <source>
        <dbReference type="EMBL" id="AGK56540.1"/>
    </source>
</evidence>
<dbReference type="HOGENOM" id="CLU_2716936_0_0_5"/>
<protein>
    <submittedName>
        <fullName evidence="1">Uncharacterized protein</fullName>
    </submittedName>
</protein>
<accession>N0B923</accession>
<dbReference type="AlphaFoldDB" id="N0B923"/>
<proteinExistence type="predicted"/>
<gene>
    <name evidence="1" type="ORF">HYPDE_24273</name>
</gene>
<sequence>MQAALHRHGSTLSEGNPVGEHGVNIQCRSAAAATAVRSAKARIGFSFLPKAAKPSVPAVDKLDFAQCRLSPG</sequence>
<dbReference type="Proteomes" id="UP000005952">
    <property type="component" value="Chromosome"/>
</dbReference>
<dbReference type="EMBL" id="CP005587">
    <property type="protein sequence ID" value="AGK56540.1"/>
    <property type="molecule type" value="Genomic_DNA"/>
</dbReference>
<name>N0B923_9HYPH</name>
<organism evidence="1 2">
    <name type="scientific">Hyphomicrobium denitrificans 1NES1</name>
    <dbReference type="NCBI Taxonomy" id="670307"/>
    <lineage>
        <taxon>Bacteria</taxon>
        <taxon>Pseudomonadati</taxon>
        <taxon>Pseudomonadota</taxon>
        <taxon>Alphaproteobacteria</taxon>
        <taxon>Hyphomicrobiales</taxon>
        <taxon>Hyphomicrobiaceae</taxon>
        <taxon>Hyphomicrobium</taxon>
    </lineage>
</organism>
<keyword evidence="2" id="KW-1185">Reference proteome</keyword>
<reference evidence="1 2" key="1">
    <citation type="journal article" date="2013" name="Genome Announc.">
        <title>Genome sequences for three denitrifying bacterial strains isolated from a uranium- and nitrate-contaminated subsurface environment.</title>
        <authorList>
            <person name="Venkatramanan R."/>
            <person name="Prakash O."/>
            <person name="Woyke T."/>
            <person name="Chain P."/>
            <person name="Goodwin L.A."/>
            <person name="Watson D."/>
            <person name="Brooks S."/>
            <person name="Kostka J.E."/>
            <person name="Green S.J."/>
        </authorList>
    </citation>
    <scope>NUCLEOTIDE SEQUENCE [LARGE SCALE GENOMIC DNA]</scope>
    <source>
        <strain evidence="1 2">1NES1</strain>
    </source>
</reference>
<dbReference type="KEGG" id="hdt:HYPDE_24273"/>
<evidence type="ECO:0000313" key="2">
    <source>
        <dbReference type="Proteomes" id="UP000005952"/>
    </source>
</evidence>